<dbReference type="STRING" id="56646.A0A2L2TPI5"/>
<proteinExistence type="predicted"/>
<evidence type="ECO:0000259" key="1">
    <source>
        <dbReference type="Pfam" id="PF06985"/>
    </source>
</evidence>
<dbReference type="PANTHER" id="PTHR24148">
    <property type="entry name" value="ANKYRIN REPEAT DOMAIN-CONTAINING PROTEIN 39 HOMOLOG-RELATED"/>
    <property type="match status" value="1"/>
</dbReference>
<organism evidence="2 3">
    <name type="scientific">Fusarium venenatum</name>
    <dbReference type="NCBI Taxonomy" id="56646"/>
    <lineage>
        <taxon>Eukaryota</taxon>
        <taxon>Fungi</taxon>
        <taxon>Dikarya</taxon>
        <taxon>Ascomycota</taxon>
        <taxon>Pezizomycotina</taxon>
        <taxon>Sordariomycetes</taxon>
        <taxon>Hypocreomycetidae</taxon>
        <taxon>Hypocreales</taxon>
        <taxon>Nectriaceae</taxon>
        <taxon>Fusarium</taxon>
    </lineage>
</organism>
<dbReference type="AlphaFoldDB" id="A0A2L2TPI5"/>
<dbReference type="PANTHER" id="PTHR24148:SF64">
    <property type="entry name" value="HETEROKARYON INCOMPATIBILITY DOMAIN-CONTAINING PROTEIN"/>
    <property type="match status" value="1"/>
</dbReference>
<dbReference type="OrthoDB" id="265717at2759"/>
<dbReference type="EMBL" id="LN649231">
    <property type="protein sequence ID" value="CEI70433.1"/>
    <property type="molecule type" value="Genomic_DNA"/>
</dbReference>
<dbReference type="Pfam" id="PF06985">
    <property type="entry name" value="HET"/>
    <property type="match status" value="1"/>
</dbReference>
<feature type="domain" description="Heterokaryon incompatibility" evidence="1">
    <location>
        <begin position="49"/>
        <end position="195"/>
    </location>
</feature>
<dbReference type="Proteomes" id="UP000245910">
    <property type="component" value="Chromosome III"/>
</dbReference>
<protein>
    <recommendedName>
        <fullName evidence="1">Heterokaryon incompatibility domain-containing protein</fullName>
    </recommendedName>
</protein>
<evidence type="ECO:0000313" key="2">
    <source>
        <dbReference type="EMBL" id="CEI70433.1"/>
    </source>
</evidence>
<dbReference type="InterPro" id="IPR052895">
    <property type="entry name" value="HetReg/Transcr_Mod"/>
</dbReference>
<evidence type="ECO:0000313" key="3">
    <source>
        <dbReference type="Proteomes" id="UP000245910"/>
    </source>
</evidence>
<name>A0A2L2TPI5_9HYPO</name>
<reference evidence="3" key="1">
    <citation type="submission" date="2014-10" db="EMBL/GenBank/DDBJ databases">
        <authorList>
            <person name="King R."/>
        </authorList>
    </citation>
    <scope>NUCLEOTIDE SEQUENCE [LARGE SCALE GENOMIC DNA]</scope>
    <source>
        <strain evidence="3">A3/5</strain>
    </source>
</reference>
<sequence length="669" mass="76815">MKFDSSNPYAGRILDKDDFFRLIQLEQGRDDAQLIISLRSTTLDDAPPYEAVSYVWGDANALVPVQIMDDKAQTFHVAIPVNCHAALKRLRRFDSPRTLWIDSICINQALSAEKAHQLNLMSFIYQKARQVVVYLGEGTHDTDVAMRCILELDQPSDYGTRSEVVEKPSPTLDEREAVRVLFDRPWFYRVWILQEITFAHRAIVVCGAHEVEWESFRKFYHWNVSNRWMNHLPYSLDYSVSPTLRGGYFLPYGERLMKMLIDTRLCGATDPRDKLYAILPLLDRDQEEMRSKVEYHKEIWKDEDEDEDPDHWNTLEHSLRIQVNYDHTVKQVYTDLAMLLLQSNGLDVLRQVIKDSAVHGLPSWVPDWSTGSPYWTAFNKPRERKNAFFAGFPERPTRYIWGWKSRYPHLIDTWTSSIYTSTENETSTQLHFRAVRVGTITKLGEVCDITKNHFPIGQWASLVPQEFYHKKRNIPEDLPYEETSKYRNGPMGLSPFIQTLTLGDVVYPEAAEDAVAYIRQYNGEVLDNGGVKFFGVVSEDTQQNIPLAEVFMGAGSYERQAQRILKGCDGKRFFVADNGDIGLAPDRARTGDVVFCVQGASVPFILRSLPTTEIYNNDKGEIPSSSPHQVSVDKLFCLVGEAYSLGIMEGEMWDDVDNGRAKVEEIVLR</sequence>
<dbReference type="Pfam" id="PF26639">
    <property type="entry name" value="Het-6_barrel"/>
    <property type="match status" value="1"/>
</dbReference>
<dbReference type="InterPro" id="IPR010730">
    <property type="entry name" value="HET"/>
</dbReference>
<keyword evidence="3" id="KW-1185">Reference proteome</keyword>
<accession>A0A2L2TPI5</accession>